<dbReference type="AlphaFoldDB" id="A0A644WHA6"/>
<reference evidence="4" key="1">
    <citation type="submission" date="2019-08" db="EMBL/GenBank/DDBJ databases">
        <authorList>
            <person name="Kucharzyk K."/>
            <person name="Murdoch R.W."/>
            <person name="Higgins S."/>
            <person name="Loffler F."/>
        </authorList>
    </citation>
    <scope>NUCLEOTIDE SEQUENCE</scope>
</reference>
<dbReference type="SMART" id="SM00857">
    <property type="entry name" value="Resolvase"/>
    <property type="match status" value="1"/>
</dbReference>
<dbReference type="PROSITE" id="PS51736">
    <property type="entry name" value="RECOMBINASES_3"/>
    <property type="match status" value="1"/>
</dbReference>
<dbReference type="Gene3D" id="3.90.1750.20">
    <property type="entry name" value="Putative Large Serine Recombinase, Chain B, Domain 2"/>
    <property type="match status" value="1"/>
</dbReference>
<dbReference type="InterPro" id="IPR006119">
    <property type="entry name" value="Resolv_N"/>
</dbReference>
<feature type="coiled-coil region" evidence="1">
    <location>
        <begin position="408"/>
        <end position="470"/>
    </location>
</feature>
<dbReference type="Gene3D" id="3.40.50.1390">
    <property type="entry name" value="Resolvase, N-terminal catalytic domain"/>
    <property type="match status" value="1"/>
</dbReference>
<keyword evidence="1" id="KW-0175">Coiled coil</keyword>
<dbReference type="EMBL" id="VSSQ01000938">
    <property type="protein sequence ID" value="MPM03256.1"/>
    <property type="molecule type" value="Genomic_DNA"/>
</dbReference>
<dbReference type="Pfam" id="PF07508">
    <property type="entry name" value="Recombinase"/>
    <property type="match status" value="1"/>
</dbReference>
<sequence>MITSQYYVAGTSAKTLNPANPQVIVIDPIPRVRSHKLRTAAYARVSSDSDDQLYSFAAQVSYYTELIKGNEEWEFVDIYADEGITGLRMDKRDDFLRMIRDCRKGKIDRILTKSISRFSRNTRECLQIIRDLKSIGVTIYFEKEHLDTAEISDEMLLTFFSGNAQQESMTISTNMRWSYQNRMKKGRFITCKTPFGYRLVDGILEIDEQEAEIVRYIFDSYLNGRSKDEIAADLTGMGISTRDKKDRWQYTSVDYILKNERYIGDALLQKRYTTDVLPFQKKRNNGEMDKYYIKYSHPAILSRDIFERAQELNRSRVLPSMYKRLVYPLSKRIVCGECGSMFKRKINGEKTYWVCRNHNNDKANCSVTQIPEPGIYAAFHRMYHRLKLNYDTILCPMLDQLQALKRHRNLSNLQVIELNRQIAELTERNHVLNGLKSKGIMDSALFISQTDELGRKIRSLKAEKNKLMEQDEDDSAIIETRNLIELLEGGPEHLDHFDESLFDSLVERVTAESGERLKFRLINGLELAEPIERTVR</sequence>
<dbReference type="InterPro" id="IPR011109">
    <property type="entry name" value="DNA_bind_recombinase_dom"/>
</dbReference>
<dbReference type="PANTHER" id="PTHR30461:SF23">
    <property type="entry name" value="DNA RECOMBINASE-RELATED"/>
    <property type="match status" value="1"/>
</dbReference>
<gene>
    <name evidence="4" type="ORF">SDC9_49521</name>
</gene>
<dbReference type="PANTHER" id="PTHR30461">
    <property type="entry name" value="DNA-INVERTASE FROM LAMBDOID PROPHAGE"/>
    <property type="match status" value="1"/>
</dbReference>
<evidence type="ECO:0000259" key="2">
    <source>
        <dbReference type="PROSITE" id="PS51736"/>
    </source>
</evidence>
<evidence type="ECO:0000256" key="1">
    <source>
        <dbReference type="SAM" id="Coils"/>
    </source>
</evidence>
<proteinExistence type="predicted"/>
<dbReference type="SUPFAM" id="SSF53041">
    <property type="entry name" value="Resolvase-like"/>
    <property type="match status" value="1"/>
</dbReference>
<dbReference type="InterPro" id="IPR038109">
    <property type="entry name" value="DNA_bind_recomb_sf"/>
</dbReference>
<dbReference type="GO" id="GO:0003677">
    <property type="term" value="F:DNA binding"/>
    <property type="evidence" value="ECO:0007669"/>
    <property type="project" value="InterPro"/>
</dbReference>
<comment type="caution">
    <text evidence="4">The sequence shown here is derived from an EMBL/GenBank/DDBJ whole genome shotgun (WGS) entry which is preliminary data.</text>
</comment>
<dbReference type="PROSITE" id="PS51737">
    <property type="entry name" value="RECOMBINASE_DNA_BIND"/>
    <property type="match status" value="1"/>
</dbReference>
<dbReference type="InterPro" id="IPR036162">
    <property type="entry name" value="Resolvase-like_N_sf"/>
</dbReference>
<feature type="domain" description="Resolvase/invertase-type recombinase catalytic" evidence="2">
    <location>
        <begin position="38"/>
        <end position="186"/>
    </location>
</feature>
<accession>A0A644WHA6</accession>
<feature type="domain" description="Recombinase" evidence="3">
    <location>
        <begin position="194"/>
        <end position="319"/>
    </location>
</feature>
<dbReference type="Pfam" id="PF13408">
    <property type="entry name" value="Zn_ribbon_recom"/>
    <property type="match status" value="1"/>
</dbReference>
<dbReference type="GO" id="GO:0000150">
    <property type="term" value="F:DNA strand exchange activity"/>
    <property type="evidence" value="ECO:0007669"/>
    <property type="project" value="InterPro"/>
</dbReference>
<dbReference type="CDD" id="cd00338">
    <property type="entry name" value="Ser_Recombinase"/>
    <property type="match status" value="1"/>
</dbReference>
<name>A0A644WHA6_9ZZZZ</name>
<protein>
    <submittedName>
        <fullName evidence="4">Uncharacterized protein</fullName>
    </submittedName>
</protein>
<evidence type="ECO:0000259" key="3">
    <source>
        <dbReference type="PROSITE" id="PS51737"/>
    </source>
</evidence>
<evidence type="ECO:0000313" key="4">
    <source>
        <dbReference type="EMBL" id="MPM03256.1"/>
    </source>
</evidence>
<dbReference type="InterPro" id="IPR050639">
    <property type="entry name" value="SSR_resolvase"/>
</dbReference>
<organism evidence="4">
    <name type="scientific">bioreactor metagenome</name>
    <dbReference type="NCBI Taxonomy" id="1076179"/>
    <lineage>
        <taxon>unclassified sequences</taxon>
        <taxon>metagenomes</taxon>
        <taxon>ecological metagenomes</taxon>
    </lineage>
</organism>
<dbReference type="Pfam" id="PF00239">
    <property type="entry name" value="Resolvase"/>
    <property type="match status" value="1"/>
</dbReference>
<dbReference type="InterPro" id="IPR025827">
    <property type="entry name" value="Zn_ribbon_recom_dom"/>
</dbReference>